<evidence type="ECO:0000259" key="11">
    <source>
        <dbReference type="PROSITE" id="PS50157"/>
    </source>
</evidence>
<comment type="subcellular location">
    <subcellularLocation>
        <location evidence="1">Nucleus</location>
    </subcellularLocation>
</comment>
<gene>
    <name evidence="12" type="ORF">E4U42_005774</name>
</gene>
<dbReference type="SMART" id="SM00355">
    <property type="entry name" value="ZnF_C2H2"/>
    <property type="match status" value="2"/>
</dbReference>
<dbReference type="AlphaFoldDB" id="A0A8K0J3T6"/>
<dbReference type="EMBL" id="SRPY01000553">
    <property type="protein sequence ID" value="KAG5921650.1"/>
    <property type="molecule type" value="Genomic_DNA"/>
</dbReference>
<evidence type="ECO:0000256" key="6">
    <source>
        <dbReference type="ARBA" id="ARBA00023015"/>
    </source>
</evidence>
<reference evidence="12" key="1">
    <citation type="journal article" date="2020" name="bioRxiv">
        <title>Whole genome comparisons of ergot fungi reveals the divergence and evolution of species within the genus Claviceps are the result of varying mechanisms driving genome evolution and host range expansion.</title>
        <authorList>
            <person name="Wyka S.A."/>
            <person name="Mondo S.J."/>
            <person name="Liu M."/>
            <person name="Dettman J."/>
            <person name="Nalam V."/>
            <person name="Broders K.D."/>
        </authorList>
    </citation>
    <scope>NUCLEOTIDE SEQUENCE</scope>
    <source>
        <strain evidence="12">CCC 489</strain>
    </source>
</reference>
<dbReference type="OrthoDB" id="6077919at2759"/>
<keyword evidence="2" id="KW-0479">Metal-binding</keyword>
<evidence type="ECO:0000256" key="9">
    <source>
        <dbReference type="PROSITE-ProRule" id="PRU00042"/>
    </source>
</evidence>
<dbReference type="InterPro" id="IPR050329">
    <property type="entry name" value="GLI_C2H2-zinc-finger"/>
</dbReference>
<dbReference type="InterPro" id="IPR036236">
    <property type="entry name" value="Znf_C2H2_sf"/>
</dbReference>
<dbReference type="GO" id="GO:0000981">
    <property type="term" value="F:DNA-binding transcription factor activity, RNA polymerase II-specific"/>
    <property type="evidence" value="ECO:0007669"/>
    <property type="project" value="TreeGrafter"/>
</dbReference>
<dbReference type="GO" id="GO:0005634">
    <property type="term" value="C:nucleus"/>
    <property type="evidence" value="ECO:0007669"/>
    <property type="project" value="UniProtKB-SubCell"/>
</dbReference>
<dbReference type="GO" id="GO:0045944">
    <property type="term" value="P:positive regulation of transcription by RNA polymerase II"/>
    <property type="evidence" value="ECO:0007669"/>
    <property type="project" value="UniProtKB-ARBA"/>
</dbReference>
<accession>A0A8K0J3T6</accession>
<keyword evidence="3" id="KW-0677">Repeat</keyword>
<dbReference type="PROSITE" id="PS00028">
    <property type="entry name" value="ZINC_FINGER_C2H2_1"/>
    <property type="match status" value="2"/>
</dbReference>
<dbReference type="PANTHER" id="PTHR19818">
    <property type="entry name" value="ZINC FINGER PROTEIN ZIC AND GLI"/>
    <property type="match status" value="1"/>
</dbReference>
<evidence type="ECO:0000313" key="12">
    <source>
        <dbReference type="EMBL" id="KAG5921650.1"/>
    </source>
</evidence>
<name>A0A8K0J3T6_9HYPO</name>
<dbReference type="InterPro" id="IPR013087">
    <property type="entry name" value="Znf_C2H2_type"/>
</dbReference>
<keyword evidence="5" id="KW-0862">Zinc</keyword>
<evidence type="ECO:0000256" key="2">
    <source>
        <dbReference type="ARBA" id="ARBA00022723"/>
    </source>
</evidence>
<keyword evidence="8" id="KW-0539">Nucleus</keyword>
<dbReference type="PANTHER" id="PTHR19818:SF139">
    <property type="entry name" value="PAIR-RULE PROTEIN ODD-PAIRED"/>
    <property type="match status" value="1"/>
</dbReference>
<dbReference type="FunFam" id="3.30.160.60:FF:000176">
    <property type="entry name" value="zinc finger protein 70"/>
    <property type="match status" value="1"/>
</dbReference>
<keyword evidence="6" id="KW-0805">Transcription regulation</keyword>
<dbReference type="FunFam" id="3.30.160.60:FF:000060">
    <property type="entry name" value="zinc finger protein 436"/>
    <property type="match status" value="1"/>
</dbReference>
<evidence type="ECO:0000256" key="4">
    <source>
        <dbReference type="ARBA" id="ARBA00022771"/>
    </source>
</evidence>
<keyword evidence="4 9" id="KW-0863">Zinc-finger</keyword>
<dbReference type="SUPFAM" id="SSF57667">
    <property type="entry name" value="beta-beta-alpha zinc fingers"/>
    <property type="match status" value="1"/>
</dbReference>
<evidence type="ECO:0000256" key="3">
    <source>
        <dbReference type="ARBA" id="ARBA00022737"/>
    </source>
</evidence>
<organism evidence="12 13">
    <name type="scientific">Claviceps africana</name>
    <dbReference type="NCBI Taxonomy" id="83212"/>
    <lineage>
        <taxon>Eukaryota</taxon>
        <taxon>Fungi</taxon>
        <taxon>Dikarya</taxon>
        <taxon>Ascomycota</taxon>
        <taxon>Pezizomycotina</taxon>
        <taxon>Sordariomycetes</taxon>
        <taxon>Hypocreomycetidae</taxon>
        <taxon>Hypocreales</taxon>
        <taxon>Clavicipitaceae</taxon>
        <taxon>Claviceps</taxon>
    </lineage>
</organism>
<evidence type="ECO:0000256" key="8">
    <source>
        <dbReference type="ARBA" id="ARBA00023242"/>
    </source>
</evidence>
<evidence type="ECO:0000256" key="1">
    <source>
        <dbReference type="ARBA" id="ARBA00004123"/>
    </source>
</evidence>
<feature type="domain" description="C2H2-type" evidence="11">
    <location>
        <begin position="132"/>
        <end position="159"/>
    </location>
</feature>
<dbReference type="PROSITE" id="PS50157">
    <property type="entry name" value="ZINC_FINGER_C2H2_2"/>
    <property type="match status" value="2"/>
</dbReference>
<evidence type="ECO:0000256" key="10">
    <source>
        <dbReference type="SAM" id="MobiDB-lite"/>
    </source>
</evidence>
<evidence type="ECO:0000256" key="5">
    <source>
        <dbReference type="ARBA" id="ARBA00022833"/>
    </source>
</evidence>
<keyword evidence="13" id="KW-1185">Reference proteome</keyword>
<dbReference type="Proteomes" id="UP000811619">
    <property type="component" value="Unassembled WGS sequence"/>
</dbReference>
<protein>
    <recommendedName>
        <fullName evidence="11">C2H2-type domain-containing protein</fullName>
    </recommendedName>
</protein>
<proteinExistence type="predicted"/>
<evidence type="ECO:0000313" key="13">
    <source>
        <dbReference type="Proteomes" id="UP000811619"/>
    </source>
</evidence>
<dbReference type="GO" id="GO:0008270">
    <property type="term" value="F:zinc ion binding"/>
    <property type="evidence" value="ECO:0007669"/>
    <property type="project" value="UniProtKB-KW"/>
</dbReference>
<feature type="region of interest" description="Disordered" evidence="10">
    <location>
        <begin position="30"/>
        <end position="66"/>
    </location>
</feature>
<dbReference type="GO" id="GO:0000978">
    <property type="term" value="F:RNA polymerase II cis-regulatory region sequence-specific DNA binding"/>
    <property type="evidence" value="ECO:0007669"/>
    <property type="project" value="TreeGrafter"/>
</dbReference>
<keyword evidence="7" id="KW-0804">Transcription</keyword>
<evidence type="ECO:0000256" key="7">
    <source>
        <dbReference type="ARBA" id="ARBA00023163"/>
    </source>
</evidence>
<dbReference type="Pfam" id="PF00096">
    <property type="entry name" value="zf-C2H2"/>
    <property type="match status" value="2"/>
</dbReference>
<comment type="caution">
    <text evidence="12">The sequence shown here is derived from an EMBL/GenBank/DDBJ whole genome shotgun (WGS) entry which is preliminary data.</text>
</comment>
<feature type="domain" description="C2H2-type" evidence="11">
    <location>
        <begin position="160"/>
        <end position="186"/>
    </location>
</feature>
<dbReference type="Gene3D" id="3.30.160.60">
    <property type="entry name" value="Classic Zinc Finger"/>
    <property type="match status" value="2"/>
</dbReference>
<sequence>MDPRMTPPLGTDGFDNYKYHVDEPTRRLSSATLTSNMRLPQITPPPPDSAVSSPLSRPCYPRQALSTPAINDTPSSLAPISSLGYQQLLPQTLLRIDGADSLASASVIGPWQHHHYLSPMHGMTYPPSPDRYMCPTCNKTFSRPSSLRIHSHSHTGEKPYKCPHAGCGKAFSVRSNMKRHERGCHTFGIHADQHSAMRATVNFN</sequence>